<keyword evidence="2" id="KW-0812">Transmembrane</keyword>
<evidence type="ECO:0000256" key="2">
    <source>
        <dbReference type="SAM" id="Phobius"/>
    </source>
</evidence>
<dbReference type="EMBL" id="QGNW01000014">
    <property type="protein sequence ID" value="RVX16958.1"/>
    <property type="molecule type" value="Genomic_DNA"/>
</dbReference>
<evidence type="ECO:0000256" key="1">
    <source>
        <dbReference type="SAM" id="MobiDB-lite"/>
    </source>
</evidence>
<keyword evidence="2" id="KW-0472">Membrane</keyword>
<feature type="transmembrane region" description="Helical" evidence="2">
    <location>
        <begin position="29"/>
        <end position="53"/>
    </location>
</feature>
<feature type="region of interest" description="Disordered" evidence="1">
    <location>
        <begin position="1"/>
        <end position="27"/>
    </location>
</feature>
<feature type="transmembrane region" description="Helical" evidence="2">
    <location>
        <begin position="73"/>
        <end position="91"/>
    </location>
</feature>
<evidence type="ECO:0000313" key="4">
    <source>
        <dbReference type="Proteomes" id="UP000288805"/>
    </source>
</evidence>
<evidence type="ECO:0000313" key="3">
    <source>
        <dbReference type="EMBL" id="RVX16958.1"/>
    </source>
</evidence>
<comment type="caution">
    <text evidence="3">The sequence shown here is derived from an EMBL/GenBank/DDBJ whole genome shotgun (WGS) entry which is preliminary data.</text>
</comment>
<sequence>MEEEGATTPFWMPASSGHRRRRSSRSPSSIFLSSGFLIIFLPLTALLFIVFVLPPILSFTSYIFKPNMVKKSWDSLNLVLVLFAIICGFLSRGGGGGSSDMESSVSEVPEESTQRSNHGIVMRRGSVDMVE</sequence>
<dbReference type="OrthoDB" id="787201at2759"/>
<protein>
    <submittedName>
        <fullName evidence="3">Uncharacterized protein</fullName>
    </submittedName>
</protein>
<reference evidence="3 4" key="1">
    <citation type="journal article" date="2018" name="PLoS Genet.">
        <title>Population sequencing reveals clonal diversity and ancestral inbreeding in the grapevine cultivar Chardonnay.</title>
        <authorList>
            <person name="Roach M.J."/>
            <person name="Johnson D.L."/>
            <person name="Bohlmann J."/>
            <person name="van Vuuren H.J."/>
            <person name="Jones S.J."/>
            <person name="Pretorius I.S."/>
            <person name="Schmidt S.A."/>
            <person name="Borneman A.R."/>
        </authorList>
    </citation>
    <scope>NUCLEOTIDE SEQUENCE [LARGE SCALE GENOMIC DNA]</scope>
    <source>
        <strain evidence="4">cv. Chardonnay</strain>
        <tissue evidence="3">Leaf</tissue>
    </source>
</reference>
<organism evidence="3 4">
    <name type="scientific">Vitis vinifera</name>
    <name type="common">Grape</name>
    <dbReference type="NCBI Taxonomy" id="29760"/>
    <lineage>
        <taxon>Eukaryota</taxon>
        <taxon>Viridiplantae</taxon>
        <taxon>Streptophyta</taxon>
        <taxon>Embryophyta</taxon>
        <taxon>Tracheophyta</taxon>
        <taxon>Spermatophyta</taxon>
        <taxon>Magnoliopsida</taxon>
        <taxon>eudicotyledons</taxon>
        <taxon>Gunneridae</taxon>
        <taxon>Pentapetalae</taxon>
        <taxon>rosids</taxon>
        <taxon>Vitales</taxon>
        <taxon>Vitaceae</taxon>
        <taxon>Viteae</taxon>
        <taxon>Vitis</taxon>
    </lineage>
</organism>
<accession>A0A438K6X3</accession>
<gene>
    <name evidence="3" type="ORF">CK203_003183</name>
</gene>
<keyword evidence="2" id="KW-1133">Transmembrane helix</keyword>
<feature type="region of interest" description="Disordered" evidence="1">
    <location>
        <begin position="94"/>
        <end position="117"/>
    </location>
</feature>
<name>A0A438K6X3_VITVI</name>
<dbReference type="AlphaFoldDB" id="A0A438K6X3"/>
<proteinExistence type="predicted"/>
<dbReference type="Proteomes" id="UP000288805">
    <property type="component" value="Unassembled WGS sequence"/>
</dbReference>